<proteinExistence type="predicted"/>
<evidence type="ECO:0008006" key="5">
    <source>
        <dbReference type="Google" id="ProtNLM"/>
    </source>
</evidence>
<dbReference type="EMBL" id="CP103166">
    <property type="protein sequence ID" value="UVQ98215.1"/>
    <property type="molecule type" value="Genomic_DNA"/>
</dbReference>
<name>A0AA94YEW7_9BACE</name>
<feature type="compositionally biased region" description="Basic and acidic residues" evidence="1">
    <location>
        <begin position="481"/>
        <end position="494"/>
    </location>
</feature>
<feature type="signal peptide" evidence="2">
    <location>
        <begin position="1"/>
        <end position="21"/>
    </location>
</feature>
<evidence type="ECO:0000313" key="3">
    <source>
        <dbReference type="EMBL" id="UVQ98215.1"/>
    </source>
</evidence>
<protein>
    <recommendedName>
        <fullName evidence="5">Fimbrillin family protein</fullName>
    </recommendedName>
</protein>
<dbReference type="AlphaFoldDB" id="A0AA94YEW7"/>
<gene>
    <name evidence="3" type="ORF">NXW23_07820</name>
</gene>
<dbReference type="RefSeq" id="WP_227102825.1">
    <property type="nucleotide sequence ID" value="NZ_CACRTB010000008.1"/>
</dbReference>
<feature type="chain" id="PRO_5041699484" description="Fimbrillin family protein" evidence="2">
    <location>
        <begin position="22"/>
        <end position="730"/>
    </location>
</feature>
<feature type="region of interest" description="Disordered" evidence="1">
    <location>
        <begin position="463"/>
        <end position="494"/>
    </location>
</feature>
<dbReference type="Proteomes" id="UP001060260">
    <property type="component" value="Chromosome"/>
</dbReference>
<evidence type="ECO:0000313" key="4">
    <source>
        <dbReference type="Proteomes" id="UP001060260"/>
    </source>
</evidence>
<evidence type="ECO:0000256" key="2">
    <source>
        <dbReference type="SAM" id="SignalP"/>
    </source>
</evidence>
<dbReference type="PROSITE" id="PS51257">
    <property type="entry name" value="PROKAR_LIPOPROTEIN"/>
    <property type="match status" value="1"/>
</dbReference>
<sequence length="730" mass="82074">MMRYNNIINGLLVIASITAFAACTEDTYDNSAAEGNGVFQFSGLPSIYTRADVSADDDQKAFEAGTKYQLFAVENDNWNANYLQKTPSKNAIEGTETNEHTISFDGNNKFNNHSLNFYAVTLSDKEYVPEIKYNADNSAPTCYVSYENGALTDVMWAGNLKNQTYKNSGKLQLNFEHTLSKLHIYAQKNEELANSTVVLKEVKLIDYLSGDLSLATGEFSSATDTRVDNTAHTHSVYKADTEINEETAKNEIFSAMTFPTRGTDTDSHALGLKVTTKVDDYEKTTTYRIKEVDVENTTDNKNPKYKAFKFKPNYEYDIVLTMTQTTMVVTVIPRVYDWIDDNSDYEDTQIGSSVTFGGVTWMDRNLGATSADATKSIQSWEASRGFYYQFGRSIPYYLNGSCLDPDVKDPINAAPTCKGANKTNNAKPFPYVPGHYDAVQRTDKKKGYDDCAQDPGETDINKSFSFSSSEQETEYTVHNSAGKEEKKYDGHGRDWASEHSVSATYWDQPEHQPCPKGWRLPTKDEFLSIVPSSQNAGDITFLNHSGTYSITVNYDVHNEKAVYVGVPSDKKEEKWGTIYAIKRLGTSNAYRVRWQIKRVGNTSIDKDKCDTGGDAQGYRSVLVISRYPAEILSTLTTSNYNTEYTDWDNPVETLMLPISGYIHVDGGAALIYAGSEAIYHTSTADTNNNKFWSFRIKFSGDTNQRYLYMWNEERRGYGCSVRCVRDKNVN</sequence>
<organism evidence="3 4">
    <name type="scientific">Bacteroides caccae</name>
    <dbReference type="NCBI Taxonomy" id="47678"/>
    <lineage>
        <taxon>Bacteria</taxon>
        <taxon>Pseudomonadati</taxon>
        <taxon>Bacteroidota</taxon>
        <taxon>Bacteroidia</taxon>
        <taxon>Bacteroidales</taxon>
        <taxon>Bacteroidaceae</taxon>
        <taxon>Bacteroides</taxon>
    </lineage>
</organism>
<accession>A0AA94YEW7</accession>
<keyword evidence="2" id="KW-0732">Signal</keyword>
<evidence type="ECO:0000256" key="1">
    <source>
        <dbReference type="SAM" id="MobiDB-lite"/>
    </source>
</evidence>
<reference evidence="3" key="1">
    <citation type="submission" date="2022-08" db="EMBL/GenBank/DDBJ databases">
        <title>Genome Sequencing of Bacteroides fragilis Group Isolates with Nanopore Technology.</title>
        <authorList>
            <person name="Tisza M.J."/>
            <person name="Smith D."/>
            <person name="Dekker J.P."/>
        </authorList>
    </citation>
    <scope>NUCLEOTIDE SEQUENCE</scope>
    <source>
        <strain evidence="3">BFG-474</strain>
    </source>
</reference>